<name>A0ACD0NT67_9BASI</name>
<evidence type="ECO:0000313" key="1">
    <source>
        <dbReference type="EMBL" id="PWN49006.1"/>
    </source>
</evidence>
<keyword evidence="2" id="KW-1185">Reference proteome</keyword>
<dbReference type="Proteomes" id="UP000245626">
    <property type="component" value="Unassembled WGS sequence"/>
</dbReference>
<evidence type="ECO:0000313" key="2">
    <source>
        <dbReference type="Proteomes" id="UP000245626"/>
    </source>
</evidence>
<dbReference type="EMBL" id="KZ820111">
    <property type="protein sequence ID" value="PWN49006.1"/>
    <property type="molecule type" value="Genomic_DNA"/>
</dbReference>
<accession>A0ACD0NT67</accession>
<protein>
    <submittedName>
        <fullName evidence="1">Uncharacterized protein</fullName>
    </submittedName>
</protein>
<proteinExistence type="predicted"/>
<organism evidence="1 2">
    <name type="scientific">Violaceomyces palustris</name>
    <dbReference type="NCBI Taxonomy" id="1673888"/>
    <lineage>
        <taxon>Eukaryota</taxon>
        <taxon>Fungi</taxon>
        <taxon>Dikarya</taxon>
        <taxon>Basidiomycota</taxon>
        <taxon>Ustilaginomycotina</taxon>
        <taxon>Ustilaginomycetes</taxon>
        <taxon>Violaceomycetales</taxon>
        <taxon>Violaceomycetaceae</taxon>
        <taxon>Violaceomyces</taxon>
    </lineage>
</organism>
<gene>
    <name evidence="1" type="ORF">IE53DRAFT_388793</name>
</gene>
<reference evidence="1 2" key="1">
    <citation type="journal article" date="2018" name="Mol. Biol. Evol.">
        <title>Broad Genomic Sampling Reveals a Smut Pathogenic Ancestry of the Fungal Clade Ustilaginomycotina.</title>
        <authorList>
            <person name="Kijpornyongpan T."/>
            <person name="Mondo S.J."/>
            <person name="Barry K."/>
            <person name="Sandor L."/>
            <person name="Lee J."/>
            <person name="Lipzen A."/>
            <person name="Pangilinan J."/>
            <person name="LaButti K."/>
            <person name="Hainaut M."/>
            <person name="Henrissat B."/>
            <person name="Grigoriev I.V."/>
            <person name="Spatafora J.W."/>
            <person name="Aime M.C."/>
        </authorList>
    </citation>
    <scope>NUCLEOTIDE SEQUENCE [LARGE SCALE GENOMIC DNA]</scope>
    <source>
        <strain evidence="1 2">SA 807</strain>
    </source>
</reference>
<sequence>MTRTNKLLRALSSSLSSDHQDDSESSLEPIERFSSGSDRIGGQIDSSVSRDSSLPGGTKAIFAFLLSLLAYTFQTELAQYVQQTLAYRKPFLSLYLGHSGFTLILPFHLLFLHLTTSLPLSHHLDLLYRNLDWQLSNLSSRSRSGPRYSLLPRPTTESIASGRLIPSNSFSNLGDGQGRVGNDPSTSTEIDLEHQEPPSILTDETLTRPKSPRRSSPSQNGERGGGTMEKKSFLDLDVARLVGLLCLLTLGMTVPALSWYSAVPMTSMADITAIYNTFSIWALVFSVWFLGERWERKRVFSVLLASVGVFVVAYGGGGGKGAKGEGEKVEQKLVQTSSSSSNPALGNLLAFVGAVTMAAYEMIFKLVGTLPDEAAQAEQFSHQEGGEEGRRHRGDASQQQEVERLSRSDDFDADDSRHEGPSHRISEPGVGGGAAKETDDHVGGEGEEGTRGSEADERVSIWNGRRPQPVGDEAFTSDYRTMTPPDGGSNLDLPGIGSGRGSKREKEKVKVEMMRMRMLAQCRVESEEVQGRVLKGREGGRRASGWNEDQDQTSRIIPPPLPFGLHANMMTSGIGAITLCLLWIGIPIADALGWEKFEAPRDLWTASCVLSVVLCGVLFNAAFMILLSLWGPVMASVSCLTTTVLVEAADVIVLGRELKAASVIGCTLIAAGFGVLIRGGGGVH</sequence>